<keyword evidence="1" id="KW-0560">Oxidoreductase</keyword>
<dbReference type="Pfam" id="PF00106">
    <property type="entry name" value="adh_short"/>
    <property type="match status" value="1"/>
</dbReference>
<name>A0A8X6USA3_NEPPI</name>
<dbReference type="InterPro" id="IPR053011">
    <property type="entry name" value="SDR_family_member_7"/>
</dbReference>
<dbReference type="InterPro" id="IPR020904">
    <property type="entry name" value="Sc_DH/Rdtase_CS"/>
</dbReference>
<keyword evidence="3" id="KW-0812">Transmembrane</keyword>
<dbReference type="PROSITE" id="PS00061">
    <property type="entry name" value="ADH_SHORT"/>
    <property type="match status" value="1"/>
</dbReference>
<keyword evidence="3" id="KW-0472">Membrane</keyword>
<evidence type="ECO:0000256" key="2">
    <source>
        <dbReference type="RuleBase" id="RU000363"/>
    </source>
</evidence>
<keyword evidence="5" id="KW-1185">Reference proteome</keyword>
<dbReference type="PRINTS" id="PR00080">
    <property type="entry name" value="SDRFAMILY"/>
</dbReference>
<accession>A0A8X6USA3</accession>
<evidence type="ECO:0000256" key="3">
    <source>
        <dbReference type="SAM" id="Phobius"/>
    </source>
</evidence>
<dbReference type="Proteomes" id="UP000887013">
    <property type="component" value="Unassembled WGS sequence"/>
</dbReference>
<dbReference type="InterPro" id="IPR036291">
    <property type="entry name" value="NAD(P)-bd_dom_sf"/>
</dbReference>
<evidence type="ECO:0000313" key="5">
    <source>
        <dbReference type="Proteomes" id="UP000887013"/>
    </source>
</evidence>
<dbReference type="OrthoDB" id="47007at2759"/>
<dbReference type="PANTHER" id="PTHR44269:SF2">
    <property type="entry name" value="DEHYDROGENASE_REDUCTASE SDR FAMILY MEMBER 7"/>
    <property type="match status" value="1"/>
</dbReference>
<protein>
    <recommendedName>
        <fullName evidence="6">Dehydrogenase/reductase SDR family member 7</fullName>
    </recommendedName>
</protein>
<dbReference type="EMBL" id="BMAW01040927">
    <property type="protein sequence ID" value="GFU61591.1"/>
    <property type="molecule type" value="Genomic_DNA"/>
</dbReference>
<dbReference type="Gene3D" id="3.40.50.720">
    <property type="entry name" value="NAD(P)-binding Rossmann-like Domain"/>
    <property type="match status" value="1"/>
</dbReference>
<evidence type="ECO:0000256" key="1">
    <source>
        <dbReference type="ARBA" id="ARBA00023002"/>
    </source>
</evidence>
<dbReference type="InterPro" id="IPR002347">
    <property type="entry name" value="SDR_fam"/>
</dbReference>
<evidence type="ECO:0000313" key="4">
    <source>
        <dbReference type="EMBL" id="GFU61591.1"/>
    </source>
</evidence>
<evidence type="ECO:0008006" key="6">
    <source>
        <dbReference type="Google" id="ProtNLM"/>
    </source>
</evidence>
<feature type="transmembrane region" description="Helical" evidence="3">
    <location>
        <begin position="287"/>
        <end position="310"/>
    </location>
</feature>
<dbReference type="PRINTS" id="PR00081">
    <property type="entry name" value="GDHRDH"/>
</dbReference>
<sequence length="322" mass="36557">MEFGSLICIIILIVLVVAFILFVTFADADISLLFNHYTRKPQDFKNKVIWITGASSGIGEYLAYSLTKRHAKLALSGVNVERLNAVRERCIDFSGCAEEDILLVPFEIDNFDIHDECVKKVLDHFHQIDILVNNAGISQRADFSDIDINVDQKLFNVNVFGTINLTRKVLKHFLERKKGHFVVSSSIAGKLGVPYSSAYTGSKHALHGYFECLRSEMVEENINVTLVCPGPVFSALTDRCVTGKLGEKYDHTQQATDKKMKTERCCELMTTAIAHKLDECWICIQPILLIFYLAQYIPTIFRTVLLKLLFNKQRVMKLRQGR</sequence>
<proteinExistence type="inferred from homology"/>
<dbReference type="GO" id="GO:0016491">
    <property type="term" value="F:oxidoreductase activity"/>
    <property type="evidence" value="ECO:0007669"/>
    <property type="project" value="UniProtKB-KW"/>
</dbReference>
<comment type="similarity">
    <text evidence="2">Belongs to the short-chain dehydrogenases/reductases (SDR) family.</text>
</comment>
<comment type="caution">
    <text evidence="4">The sequence shown here is derived from an EMBL/GenBank/DDBJ whole genome shotgun (WGS) entry which is preliminary data.</text>
</comment>
<organism evidence="4 5">
    <name type="scientific">Nephila pilipes</name>
    <name type="common">Giant wood spider</name>
    <name type="synonym">Nephila maculata</name>
    <dbReference type="NCBI Taxonomy" id="299642"/>
    <lineage>
        <taxon>Eukaryota</taxon>
        <taxon>Metazoa</taxon>
        <taxon>Ecdysozoa</taxon>
        <taxon>Arthropoda</taxon>
        <taxon>Chelicerata</taxon>
        <taxon>Arachnida</taxon>
        <taxon>Araneae</taxon>
        <taxon>Araneomorphae</taxon>
        <taxon>Entelegynae</taxon>
        <taxon>Araneoidea</taxon>
        <taxon>Nephilidae</taxon>
        <taxon>Nephila</taxon>
    </lineage>
</organism>
<dbReference type="AlphaFoldDB" id="A0A8X6USA3"/>
<dbReference type="PANTHER" id="PTHR44269">
    <property type="entry name" value="DEHYDROGENASE/REDUCTASE SDR FAMILY MEMBER 7-RELATED"/>
    <property type="match status" value="1"/>
</dbReference>
<gene>
    <name evidence="4" type="primary">DHRS7</name>
    <name evidence="4" type="ORF">NPIL_621631</name>
</gene>
<dbReference type="SUPFAM" id="SSF51735">
    <property type="entry name" value="NAD(P)-binding Rossmann-fold domains"/>
    <property type="match status" value="1"/>
</dbReference>
<reference evidence="4" key="1">
    <citation type="submission" date="2020-08" db="EMBL/GenBank/DDBJ databases">
        <title>Multicomponent nature underlies the extraordinary mechanical properties of spider dragline silk.</title>
        <authorList>
            <person name="Kono N."/>
            <person name="Nakamura H."/>
            <person name="Mori M."/>
            <person name="Yoshida Y."/>
            <person name="Ohtoshi R."/>
            <person name="Malay A.D."/>
            <person name="Moran D.A.P."/>
            <person name="Tomita M."/>
            <person name="Numata K."/>
            <person name="Arakawa K."/>
        </authorList>
    </citation>
    <scope>NUCLEOTIDE SEQUENCE</scope>
</reference>
<keyword evidence="3" id="KW-1133">Transmembrane helix</keyword>